<organism evidence="1">
    <name type="scientific">Schlesneria paludicola</name>
    <dbReference type="NCBI Taxonomy" id="360056"/>
    <lineage>
        <taxon>Bacteria</taxon>
        <taxon>Pseudomonadati</taxon>
        <taxon>Planctomycetota</taxon>
        <taxon>Planctomycetia</taxon>
        <taxon>Planctomycetales</taxon>
        <taxon>Planctomycetaceae</taxon>
        <taxon>Schlesneria</taxon>
    </lineage>
</organism>
<evidence type="ECO:0000313" key="1">
    <source>
        <dbReference type="EMBL" id="HEN15783.1"/>
    </source>
</evidence>
<comment type="caution">
    <text evidence="1">The sequence shown here is derived from an EMBL/GenBank/DDBJ whole genome shotgun (WGS) entry which is preliminary data.</text>
</comment>
<name>A0A7C2K1A1_9PLAN</name>
<sequence>MSAIPCVVGWKLEPLARKLFSQRPPHLVVLVAAGLLFTGRATAAEIPSETNSPRRAAARQKIERLERRIQELEAALAKRPQPATASATTGRFQLQAIGDRLIVLDTETGDTRLVDLSRPTAYQHVDVGHAWVVVTVLGNVSERAAEPTKPTPARAEKMP</sequence>
<dbReference type="AlphaFoldDB" id="A0A7C2K1A1"/>
<protein>
    <submittedName>
        <fullName evidence="1">Uncharacterized protein</fullName>
    </submittedName>
</protein>
<accession>A0A7C2K1A1</accession>
<reference evidence="1" key="1">
    <citation type="journal article" date="2020" name="mSystems">
        <title>Genome- and Community-Level Interaction Insights into Carbon Utilization and Element Cycling Functions of Hydrothermarchaeota in Hydrothermal Sediment.</title>
        <authorList>
            <person name="Zhou Z."/>
            <person name="Liu Y."/>
            <person name="Xu W."/>
            <person name="Pan J."/>
            <person name="Luo Z.H."/>
            <person name="Li M."/>
        </authorList>
    </citation>
    <scope>NUCLEOTIDE SEQUENCE [LARGE SCALE GENOMIC DNA]</scope>
    <source>
        <strain evidence="1">SpSt-339</strain>
    </source>
</reference>
<gene>
    <name evidence="1" type="ORF">ENQ76_09995</name>
</gene>
<proteinExistence type="predicted"/>
<dbReference type="EMBL" id="DSOK01000286">
    <property type="protein sequence ID" value="HEN15783.1"/>
    <property type="molecule type" value="Genomic_DNA"/>
</dbReference>